<keyword evidence="10" id="KW-1185">Reference proteome</keyword>
<dbReference type="OrthoDB" id="5866891at2759"/>
<dbReference type="GO" id="GO:0001228">
    <property type="term" value="F:DNA-binding transcription activator activity, RNA polymerase II-specific"/>
    <property type="evidence" value="ECO:0007669"/>
    <property type="project" value="TreeGrafter"/>
</dbReference>
<dbReference type="Proteomes" id="UP000053660">
    <property type="component" value="Unassembled WGS sequence"/>
</dbReference>
<feature type="domain" description="BZIP" evidence="8">
    <location>
        <begin position="133"/>
        <end position="173"/>
    </location>
</feature>
<name>A0A0B1TB52_OESDE</name>
<dbReference type="GO" id="GO:0005634">
    <property type="term" value="C:nucleus"/>
    <property type="evidence" value="ECO:0007669"/>
    <property type="project" value="UniProtKB-SubCell"/>
</dbReference>
<sequence>MDRLIGTSESSNIGVFDGGGAIGVTQLNARVAFVEPVGNAVDTSSINDHSIFYPSPDLHYCYPIPTNNSSFTSSYPSTPSSFVHESPCLTPAPVFYEQANAEQQQIYEEIVRECEEIERWSSSSSNTSVASAQNRNAALRYREKKRLDKEKKLGEIAGLTRKNQELKLKVQEISSEIAVLKKLMVELNVRFK</sequence>
<comment type="similarity">
    <text evidence="2">Belongs to the bZIP family.</text>
</comment>
<dbReference type="PANTHER" id="PTHR13044">
    <property type="entry name" value="ACTIVATING TRANSCRIPTION FACTOR ATF 4/5"/>
    <property type="match status" value="1"/>
</dbReference>
<accession>A0A0B1TB52</accession>
<dbReference type="CDD" id="cd14692">
    <property type="entry name" value="bZIP_ATF4"/>
    <property type="match status" value="1"/>
</dbReference>
<dbReference type="SUPFAM" id="SSF57959">
    <property type="entry name" value="Leucine zipper domain"/>
    <property type="match status" value="1"/>
</dbReference>
<gene>
    <name evidence="9" type="ORF">OESDEN_06718</name>
</gene>
<evidence type="ECO:0000256" key="7">
    <source>
        <dbReference type="SAM" id="Coils"/>
    </source>
</evidence>
<keyword evidence="3" id="KW-0805">Transcription regulation</keyword>
<comment type="subcellular location">
    <subcellularLocation>
        <location evidence="1">Nucleus</location>
    </subcellularLocation>
</comment>
<evidence type="ECO:0000256" key="1">
    <source>
        <dbReference type="ARBA" id="ARBA00004123"/>
    </source>
</evidence>
<keyword evidence="6" id="KW-0539">Nucleus</keyword>
<organism evidence="9 10">
    <name type="scientific">Oesophagostomum dentatum</name>
    <name type="common">Nodular worm</name>
    <dbReference type="NCBI Taxonomy" id="61180"/>
    <lineage>
        <taxon>Eukaryota</taxon>
        <taxon>Metazoa</taxon>
        <taxon>Ecdysozoa</taxon>
        <taxon>Nematoda</taxon>
        <taxon>Chromadorea</taxon>
        <taxon>Rhabditida</taxon>
        <taxon>Rhabditina</taxon>
        <taxon>Rhabditomorpha</taxon>
        <taxon>Strongyloidea</taxon>
        <taxon>Strongylidae</taxon>
        <taxon>Oesophagostomum</taxon>
    </lineage>
</organism>
<evidence type="ECO:0000256" key="2">
    <source>
        <dbReference type="ARBA" id="ARBA00007163"/>
    </source>
</evidence>
<evidence type="ECO:0000256" key="3">
    <source>
        <dbReference type="ARBA" id="ARBA00023015"/>
    </source>
</evidence>
<dbReference type="EMBL" id="KN550798">
    <property type="protein sequence ID" value="KHJ93376.1"/>
    <property type="molecule type" value="Genomic_DNA"/>
</dbReference>
<evidence type="ECO:0000259" key="8">
    <source>
        <dbReference type="Pfam" id="PF07716"/>
    </source>
</evidence>
<evidence type="ECO:0000313" key="9">
    <source>
        <dbReference type="EMBL" id="KHJ93376.1"/>
    </source>
</evidence>
<feature type="coiled-coil region" evidence="7">
    <location>
        <begin position="149"/>
        <end position="183"/>
    </location>
</feature>
<dbReference type="PANTHER" id="PTHR13044:SF14">
    <property type="entry name" value="CRYPTOCEPHAL, ISOFORM A"/>
    <property type="match status" value="1"/>
</dbReference>
<keyword evidence="4" id="KW-0238">DNA-binding</keyword>
<evidence type="ECO:0000313" key="10">
    <source>
        <dbReference type="Proteomes" id="UP000053660"/>
    </source>
</evidence>
<evidence type="ECO:0000256" key="5">
    <source>
        <dbReference type="ARBA" id="ARBA00023163"/>
    </source>
</evidence>
<keyword evidence="5" id="KW-0804">Transcription</keyword>
<proteinExistence type="inferred from homology"/>
<dbReference type="InterPro" id="IPR004827">
    <property type="entry name" value="bZIP"/>
</dbReference>
<dbReference type="Pfam" id="PF07716">
    <property type="entry name" value="bZIP_2"/>
    <property type="match status" value="1"/>
</dbReference>
<dbReference type="InterPro" id="IPR046347">
    <property type="entry name" value="bZIP_sf"/>
</dbReference>
<reference evidence="9 10" key="1">
    <citation type="submission" date="2014-03" db="EMBL/GenBank/DDBJ databases">
        <title>Draft genome of the hookworm Oesophagostomum dentatum.</title>
        <authorList>
            <person name="Mitreva M."/>
        </authorList>
    </citation>
    <scope>NUCLEOTIDE SEQUENCE [LARGE SCALE GENOMIC DNA]</scope>
    <source>
        <strain evidence="9 10">OD-Hann</strain>
    </source>
</reference>
<keyword evidence="7" id="KW-0175">Coiled coil</keyword>
<dbReference type="GO" id="GO:0000977">
    <property type="term" value="F:RNA polymerase II transcription regulatory region sequence-specific DNA binding"/>
    <property type="evidence" value="ECO:0007669"/>
    <property type="project" value="TreeGrafter"/>
</dbReference>
<dbReference type="Gene3D" id="1.20.5.170">
    <property type="match status" value="1"/>
</dbReference>
<evidence type="ECO:0000256" key="4">
    <source>
        <dbReference type="ARBA" id="ARBA00023125"/>
    </source>
</evidence>
<protein>
    <submittedName>
        <fullName evidence="9">Basic region leucine zipper</fullName>
    </submittedName>
</protein>
<dbReference type="AlphaFoldDB" id="A0A0B1TB52"/>
<evidence type="ECO:0000256" key="6">
    <source>
        <dbReference type="ARBA" id="ARBA00023242"/>
    </source>
</evidence>